<dbReference type="Gene3D" id="1.10.760.10">
    <property type="entry name" value="Cytochrome c-like domain"/>
    <property type="match status" value="2"/>
</dbReference>
<dbReference type="Pfam" id="PF03150">
    <property type="entry name" value="CCP_MauG"/>
    <property type="match status" value="1"/>
</dbReference>
<dbReference type="InterPro" id="IPR051395">
    <property type="entry name" value="Cytochrome_c_Peroxidase/MauG"/>
</dbReference>
<feature type="binding site" description="covalent" evidence="8">
    <location>
        <position position="216"/>
    </location>
    <ligand>
        <name>heme c</name>
        <dbReference type="ChEBI" id="CHEBI:61717"/>
        <label>2</label>
    </ligand>
</feature>
<evidence type="ECO:0000256" key="4">
    <source>
        <dbReference type="ARBA" id="ARBA00022729"/>
    </source>
</evidence>
<dbReference type="GO" id="GO:0020037">
    <property type="term" value="F:heme binding"/>
    <property type="evidence" value="ECO:0007669"/>
    <property type="project" value="InterPro"/>
</dbReference>
<dbReference type="EMBL" id="CP036268">
    <property type="protein sequence ID" value="QDT38547.1"/>
    <property type="molecule type" value="Genomic_DNA"/>
</dbReference>
<evidence type="ECO:0000313" key="13">
    <source>
        <dbReference type="Proteomes" id="UP000317318"/>
    </source>
</evidence>
<evidence type="ECO:0000256" key="2">
    <source>
        <dbReference type="ARBA" id="ARBA00022617"/>
    </source>
</evidence>
<evidence type="ECO:0000256" key="10">
    <source>
        <dbReference type="SAM" id="SignalP"/>
    </source>
</evidence>
<evidence type="ECO:0000256" key="8">
    <source>
        <dbReference type="PIRSR" id="PIRSR000294-1"/>
    </source>
</evidence>
<keyword evidence="2 8" id="KW-0349">Heme</keyword>
<dbReference type="PROSITE" id="PS51007">
    <property type="entry name" value="CYTC"/>
    <property type="match status" value="2"/>
</dbReference>
<keyword evidence="7 9" id="KW-0408">Iron</keyword>
<protein>
    <submittedName>
        <fullName evidence="12">Cytochrome c551 peroxidase</fullName>
        <ecNumber evidence="12">1.11.1.5</ecNumber>
    </submittedName>
</protein>
<feature type="signal peptide" evidence="10">
    <location>
        <begin position="1"/>
        <end position="19"/>
    </location>
</feature>
<reference evidence="12 13" key="1">
    <citation type="submission" date="2019-02" db="EMBL/GenBank/DDBJ databases">
        <title>Deep-cultivation of Planctomycetes and their phenomic and genomic characterization uncovers novel biology.</title>
        <authorList>
            <person name="Wiegand S."/>
            <person name="Jogler M."/>
            <person name="Boedeker C."/>
            <person name="Pinto D."/>
            <person name="Vollmers J."/>
            <person name="Rivas-Marin E."/>
            <person name="Kohn T."/>
            <person name="Peeters S.H."/>
            <person name="Heuer A."/>
            <person name="Rast P."/>
            <person name="Oberbeckmann S."/>
            <person name="Bunk B."/>
            <person name="Jeske O."/>
            <person name="Meyerdierks A."/>
            <person name="Storesund J.E."/>
            <person name="Kallscheuer N."/>
            <person name="Luecker S."/>
            <person name="Lage O.M."/>
            <person name="Pohl T."/>
            <person name="Merkel B.J."/>
            <person name="Hornburger P."/>
            <person name="Mueller R.-W."/>
            <person name="Bruemmer F."/>
            <person name="Labrenz M."/>
            <person name="Spormann A.M."/>
            <person name="Op den Camp H."/>
            <person name="Overmann J."/>
            <person name="Amann R."/>
            <person name="Jetten M.S.M."/>
            <person name="Mascher T."/>
            <person name="Medema M.H."/>
            <person name="Devos D.P."/>
            <person name="Kaster A.-K."/>
            <person name="Ovreas L."/>
            <person name="Rohde M."/>
            <person name="Galperin M.Y."/>
            <person name="Jogler C."/>
        </authorList>
    </citation>
    <scope>NUCLEOTIDE SEQUENCE [LARGE SCALE GENOMIC DNA]</scope>
    <source>
        <strain evidence="12 13">Pan189</strain>
    </source>
</reference>
<evidence type="ECO:0000256" key="9">
    <source>
        <dbReference type="PIRSR" id="PIRSR000294-2"/>
    </source>
</evidence>
<comment type="cofactor">
    <cofactor evidence="8">
        <name>heme</name>
        <dbReference type="ChEBI" id="CHEBI:30413"/>
    </cofactor>
    <text evidence="8">Binds 2 heme groups.</text>
</comment>
<dbReference type="InterPro" id="IPR036909">
    <property type="entry name" value="Cyt_c-like_dom_sf"/>
</dbReference>
<feature type="chain" id="PRO_5021777761" evidence="10">
    <location>
        <begin position="20"/>
        <end position="339"/>
    </location>
</feature>
<evidence type="ECO:0000256" key="6">
    <source>
        <dbReference type="ARBA" id="ARBA00023002"/>
    </source>
</evidence>
<feature type="binding site" description="axial binding residue" evidence="9">
    <location>
        <position position="73"/>
    </location>
    <ligand>
        <name>heme c</name>
        <dbReference type="ChEBI" id="CHEBI:61717"/>
        <label>1</label>
    </ligand>
    <ligandPart>
        <name>Fe</name>
        <dbReference type="ChEBI" id="CHEBI:18248"/>
    </ligandPart>
</feature>
<dbReference type="GO" id="GO:0004130">
    <property type="term" value="F:cytochrome-c peroxidase activity"/>
    <property type="evidence" value="ECO:0007669"/>
    <property type="project" value="UniProtKB-EC"/>
</dbReference>
<keyword evidence="3 9" id="KW-0479">Metal-binding</keyword>
<organism evidence="12 13">
    <name type="scientific">Stratiformator vulcanicus</name>
    <dbReference type="NCBI Taxonomy" id="2527980"/>
    <lineage>
        <taxon>Bacteria</taxon>
        <taxon>Pseudomonadati</taxon>
        <taxon>Planctomycetota</taxon>
        <taxon>Planctomycetia</taxon>
        <taxon>Planctomycetales</taxon>
        <taxon>Planctomycetaceae</taxon>
        <taxon>Stratiformator</taxon>
    </lineage>
</organism>
<dbReference type="KEGG" id="svp:Pan189_29410"/>
<feature type="domain" description="Cytochrome c" evidence="11">
    <location>
        <begin position="47"/>
        <end position="181"/>
    </location>
</feature>
<feature type="binding site" description="covalent" evidence="8">
    <location>
        <position position="69"/>
    </location>
    <ligand>
        <name>heme c</name>
        <dbReference type="ChEBI" id="CHEBI:61717"/>
        <label>1</label>
    </ligand>
</feature>
<dbReference type="PIRSF" id="PIRSF000294">
    <property type="entry name" value="Cytochrome-c_peroxidase"/>
    <property type="match status" value="1"/>
</dbReference>
<dbReference type="Proteomes" id="UP000317318">
    <property type="component" value="Chromosome"/>
</dbReference>
<dbReference type="RefSeq" id="WP_145364646.1">
    <property type="nucleotide sequence ID" value="NZ_CP036268.1"/>
</dbReference>
<keyword evidence="12" id="KW-0575">Peroxidase</keyword>
<feature type="binding site" description="covalent" evidence="8">
    <location>
        <position position="219"/>
    </location>
    <ligand>
        <name>heme c</name>
        <dbReference type="ChEBI" id="CHEBI:61717"/>
        <label>2</label>
    </ligand>
</feature>
<evidence type="ECO:0000256" key="7">
    <source>
        <dbReference type="ARBA" id="ARBA00023004"/>
    </source>
</evidence>
<dbReference type="AlphaFoldDB" id="A0A517R3W8"/>
<feature type="domain" description="Cytochrome c" evidence="11">
    <location>
        <begin position="201"/>
        <end position="324"/>
    </location>
</feature>
<keyword evidence="5" id="KW-0574">Periplasm</keyword>
<name>A0A517R3W8_9PLAN</name>
<evidence type="ECO:0000313" key="12">
    <source>
        <dbReference type="EMBL" id="QDT38547.1"/>
    </source>
</evidence>
<dbReference type="SUPFAM" id="SSF46626">
    <property type="entry name" value="Cytochrome c"/>
    <property type="match status" value="2"/>
</dbReference>
<dbReference type="GO" id="GO:0046872">
    <property type="term" value="F:metal ion binding"/>
    <property type="evidence" value="ECO:0007669"/>
    <property type="project" value="UniProtKB-KW"/>
</dbReference>
<accession>A0A517R3W8</accession>
<dbReference type="InterPro" id="IPR026259">
    <property type="entry name" value="MauG/Cytc_peroxidase"/>
</dbReference>
<dbReference type="OrthoDB" id="9772811at2"/>
<evidence type="ECO:0000256" key="1">
    <source>
        <dbReference type="ARBA" id="ARBA00004418"/>
    </source>
</evidence>
<evidence type="ECO:0000259" key="11">
    <source>
        <dbReference type="PROSITE" id="PS51007"/>
    </source>
</evidence>
<sequence precursor="true">MRPILFALFTLTCCGICSAADDVHSFLQVPGGLDEVPIPKGTKMTGELVSLGKQLYFDKRLSKDKSISCASCHDPKHGWADPNPVSSGVGGQKGGRNAPTVINTAFNRFQFWDGRAKSLEEQALGPIQNPIEMGMAMGGNDGVIERLNSVDGYRRQFEEVFGGEVTEGRIAVAIAAFERTILSGNAPYDKFEDGDKEALSPAAKRGMELFFGKANCSACHAGANFTDNAFHNIGIGMDKPDFDKGRVVVSGLGGDTGSFKTPTLREIKRTGPYMHDGSIKTLREVVEHYDKGGIKNEYLDEELFELNLTENEKSDLVIFLEEGLSSESYPDISAPDLPE</sequence>
<proteinExistence type="predicted"/>
<comment type="PTM">
    <text evidence="8">Binds 2 heme groups per subunit.</text>
</comment>
<dbReference type="PANTHER" id="PTHR30600">
    <property type="entry name" value="CYTOCHROME C PEROXIDASE-RELATED"/>
    <property type="match status" value="1"/>
</dbReference>
<feature type="binding site" description="covalent" evidence="8">
    <location>
        <position position="72"/>
    </location>
    <ligand>
        <name>heme c</name>
        <dbReference type="ChEBI" id="CHEBI:61717"/>
        <label>1</label>
    </ligand>
</feature>
<feature type="binding site" description="axial binding residue" evidence="9">
    <location>
        <position position="220"/>
    </location>
    <ligand>
        <name>heme c</name>
        <dbReference type="ChEBI" id="CHEBI:61717"/>
        <label>2</label>
    </ligand>
    <ligandPart>
        <name>Fe</name>
        <dbReference type="ChEBI" id="CHEBI:18248"/>
    </ligandPart>
</feature>
<dbReference type="InterPro" id="IPR004852">
    <property type="entry name" value="Di-haem_cyt_c_peroxidsae"/>
</dbReference>
<keyword evidence="6 12" id="KW-0560">Oxidoreductase</keyword>
<evidence type="ECO:0000256" key="3">
    <source>
        <dbReference type="ARBA" id="ARBA00022723"/>
    </source>
</evidence>
<dbReference type="InterPro" id="IPR009056">
    <property type="entry name" value="Cyt_c-like_dom"/>
</dbReference>
<keyword evidence="13" id="KW-1185">Reference proteome</keyword>
<keyword evidence="4 10" id="KW-0732">Signal</keyword>
<dbReference type="GO" id="GO:0042597">
    <property type="term" value="C:periplasmic space"/>
    <property type="evidence" value="ECO:0007669"/>
    <property type="project" value="UniProtKB-SubCell"/>
</dbReference>
<dbReference type="EC" id="1.11.1.5" evidence="12"/>
<dbReference type="PANTHER" id="PTHR30600:SF10">
    <property type="entry name" value="BLL6722 PROTEIN"/>
    <property type="match status" value="1"/>
</dbReference>
<evidence type="ECO:0000256" key="5">
    <source>
        <dbReference type="ARBA" id="ARBA00022764"/>
    </source>
</evidence>
<dbReference type="GO" id="GO:0009055">
    <property type="term" value="F:electron transfer activity"/>
    <property type="evidence" value="ECO:0007669"/>
    <property type="project" value="InterPro"/>
</dbReference>
<gene>
    <name evidence="12" type="primary">ccp</name>
    <name evidence="12" type="ORF">Pan189_29410</name>
</gene>
<comment type="subcellular location">
    <subcellularLocation>
        <location evidence="1">Periplasm</location>
    </subcellularLocation>
</comment>